<gene>
    <name evidence="2" type="ORF">B8V81_1876</name>
</gene>
<feature type="compositionally biased region" description="Low complexity" evidence="1">
    <location>
        <begin position="26"/>
        <end position="39"/>
    </location>
</feature>
<evidence type="ECO:0000313" key="2">
    <source>
        <dbReference type="EMBL" id="PLT47652.1"/>
    </source>
</evidence>
<reference evidence="2 3" key="1">
    <citation type="submission" date="2017-05" db="EMBL/GenBank/DDBJ databases">
        <title>Functional genome analysis of Paenibacillus pasadenensis strain R16: insights on endophytic life style and antifungal activity.</title>
        <authorList>
            <person name="Passera A."/>
            <person name="Marcolungo L."/>
            <person name="Casati P."/>
            <person name="Brasca M."/>
            <person name="Quaglino F."/>
            <person name="Delledonne M."/>
        </authorList>
    </citation>
    <scope>NUCLEOTIDE SEQUENCE [LARGE SCALE GENOMIC DNA]</scope>
    <source>
        <strain evidence="2 3">R16</strain>
    </source>
</reference>
<accession>A0A2N5NBD3</accession>
<evidence type="ECO:0000256" key="1">
    <source>
        <dbReference type="SAM" id="MobiDB-lite"/>
    </source>
</evidence>
<keyword evidence="3" id="KW-1185">Reference proteome</keyword>
<protein>
    <submittedName>
        <fullName evidence="2">Uncharacterized protein</fullName>
    </submittedName>
</protein>
<organism evidence="2 3">
    <name type="scientific">Paenibacillus pasadenensis</name>
    <dbReference type="NCBI Taxonomy" id="217090"/>
    <lineage>
        <taxon>Bacteria</taxon>
        <taxon>Bacillati</taxon>
        <taxon>Bacillota</taxon>
        <taxon>Bacilli</taxon>
        <taxon>Bacillales</taxon>
        <taxon>Paenibacillaceae</taxon>
        <taxon>Paenibacillus</taxon>
    </lineage>
</organism>
<evidence type="ECO:0000313" key="3">
    <source>
        <dbReference type="Proteomes" id="UP000234789"/>
    </source>
</evidence>
<proteinExistence type="predicted"/>
<dbReference type="Proteomes" id="UP000234789">
    <property type="component" value="Unassembled WGS sequence"/>
</dbReference>
<sequence length="57" mass="6414">MRRRWLRARQLGGFVRRVRRVRLRPASRLSPASPLGPASPLIPPASPALCGAERRRS</sequence>
<dbReference type="AlphaFoldDB" id="A0A2N5NBD3"/>
<comment type="caution">
    <text evidence="2">The sequence shown here is derived from an EMBL/GenBank/DDBJ whole genome shotgun (WGS) entry which is preliminary data.</text>
</comment>
<name>A0A2N5NBD3_9BACL</name>
<feature type="region of interest" description="Disordered" evidence="1">
    <location>
        <begin position="26"/>
        <end position="57"/>
    </location>
</feature>
<dbReference type="EMBL" id="NFEZ01000003">
    <property type="protein sequence ID" value="PLT47652.1"/>
    <property type="molecule type" value="Genomic_DNA"/>
</dbReference>